<comment type="caution">
    <text evidence="12">The sequence shown here is derived from an EMBL/GenBank/DDBJ whole genome shotgun (WGS) entry which is preliminary data.</text>
</comment>
<dbReference type="InterPro" id="IPR027359">
    <property type="entry name" value="Volt_channel_dom_sf"/>
</dbReference>
<evidence type="ECO:0000256" key="10">
    <source>
        <dbReference type="SAM" id="Phobius"/>
    </source>
</evidence>
<dbReference type="Gene3D" id="1.20.120.350">
    <property type="entry name" value="Voltage-gated potassium channels. Chain C"/>
    <property type="match status" value="1"/>
</dbReference>
<evidence type="ECO:0000256" key="1">
    <source>
        <dbReference type="ARBA" id="ARBA00004141"/>
    </source>
</evidence>
<evidence type="ECO:0000256" key="7">
    <source>
        <dbReference type="ARBA" id="ARBA00023303"/>
    </source>
</evidence>
<feature type="transmembrane region" description="Helical" evidence="10">
    <location>
        <begin position="194"/>
        <end position="219"/>
    </location>
</feature>
<name>A0ABW4L2K1_9MICO</name>
<dbReference type="RefSeq" id="WP_388004545.1">
    <property type="nucleotide sequence ID" value="NZ_JBHUEE010000003.1"/>
</dbReference>
<keyword evidence="6 10" id="KW-0472">Membrane</keyword>
<dbReference type="Pfam" id="PF07885">
    <property type="entry name" value="Ion_trans_2"/>
    <property type="match status" value="1"/>
</dbReference>
<keyword evidence="4 10" id="KW-1133">Transmembrane helix</keyword>
<feature type="transmembrane region" description="Helical" evidence="10">
    <location>
        <begin position="55"/>
        <end position="74"/>
    </location>
</feature>
<comment type="subcellular location">
    <subcellularLocation>
        <location evidence="1">Membrane</location>
        <topology evidence="1">Multi-pass membrane protein</topology>
    </subcellularLocation>
</comment>
<proteinExistence type="predicted"/>
<evidence type="ECO:0000256" key="3">
    <source>
        <dbReference type="ARBA" id="ARBA00022692"/>
    </source>
</evidence>
<dbReference type="Gene3D" id="1.10.287.70">
    <property type="match status" value="1"/>
</dbReference>
<dbReference type="PANTHER" id="PTHR11537:SF254">
    <property type="entry name" value="POTASSIUM VOLTAGE-GATED CHANNEL PROTEIN SHAB"/>
    <property type="match status" value="1"/>
</dbReference>
<gene>
    <name evidence="12" type="ORF">ACFSE6_07700</name>
</gene>
<keyword evidence="7 12" id="KW-0407">Ion channel</keyword>
<evidence type="ECO:0000256" key="4">
    <source>
        <dbReference type="ARBA" id="ARBA00022989"/>
    </source>
</evidence>
<dbReference type="InterPro" id="IPR028325">
    <property type="entry name" value="VG_K_chnl"/>
</dbReference>
<dbReference type="SUPFAM" id="SSF81324">
    <property type="entry name" value="Voltage-gated potassium channels"/>
    <property type="match status" value="1"/>
</dbReference>
<dbReference type="GO" id="GO:0034220">
    <property type="term" value="P:monoatomic ion transmembrane transport"/>
    <property type="evidence" value="ECO:0007669"/>
    <property type="project" value="UniProtKB-KW"/>
</dbReference>
<keyword evidence="13" id="KW-1185">Reference proteome</keyword>
<evidence type="ECO:0000259" key="11">
    <source>
        <dbReference type="Pfam" id="PF07885"/>
    </source>
</evidence>
<evidence type="ECO:0000256" key="6">
    <source>
        <dbReference type="ARBA" id="ARBA00023136"/>
    </source>
</evidence>
<feature type="transmembrane region" description="Helical" evidence="10">
    <location>
        <begin position="163"/>
        <end position="182"/>
    </location>
</feature>
<dbReference type="Gene3D" id="1.20.5.110">
    <property type="match status" value="1"/>
</dbReference>
<feature type="coiled-coil region" evidence="8">
    <location>
        <begin position="230"/>
        <end position="257"/>
    </location>
</feature>
<dbReference type="EMBL" id="JBHUEE010000003">
    <property type="protein sequence ID" value="MFD1717713.1"/>
    <property type="molecule type" value="Genomic_DNA"/>
</dbReference>
<keyword evidence="3 10" id="KW-0812">Transmembrane</keyword>
<dbReference type="InterPro" id="IPR013099">
    <property type="entry name" value="K_chnl_dom"/>
</dbReference>
<keyword evidence="2" id="KW-0813">Transport</keyword>
<keyword evidence="8" id="KW-0175">Coiled coil</keyword>
<evidence type="ECO:0000313" key="13">
    <source>
        <dbReference type="Proteomes" id="UP001597277"/>
    </source>
</evidence>
<reference evidence="13" key="1">
    <citation type="journal article" date="2019" name="Int. J. Syst. Evol. Microbiol.">
        <title>The Global Catalogue of Microorganisms (GCM) 10K type strain sequencing project: providing services to taxonomists for standard genome sequencing and annotation.</title>
        <authorList>
            <consortium name="The Broad Institute Genomics Platform"/>
            <consortium name="The Broad Institute Genome Sequencing Center for Infectious Disease"/>
            <person name="Wu L."/>
            <person name="Ma J."/>
        </authorList>
    </citation>
    <scope>NUCLEOTIDE SEQUENCE [LARGE SCALE GENOMIC DNA]</scope>
    <source>
        <strain evidence="13">JCM 17130</strain>
    </source>
</reference>
<evidence type="ECO:0000256" key="5">
    <source>
        <dbReference type="ARBA" id="ARBA00023065"/>
    </source>
</evidence>
<feature type="region of interest" description="Disordered" evidence="9">
    <location>
        <begin position="1"/>
        <end position="22"/>
    </location>
</feature>
<keyword evidence="5" id="KW-0406">Ion transport</keyword>
<feature type="transmembrane region" description="Helical" evidence="10">
    <location>
        <begin position="31"/>
        <end position="49"/>
    </location>
</feature>
<accession>A0ABW4L2K1</accession>
<evidence type="ECO:0000256" key="2">
    <source>
        <dbReference type="ARBA" id="ARBA00022448"/>
    </source>
</evidence>
<sequence length="257" mass="27621">MDPDLTEGGTASAPGAEAPSRVDQWQSRTEWPLAGAALLFLAAYALPIMEPGIPAWLGNVCTVVAGLVWVLFAVDYAVRVHLAERRREYVRKHLFDLAIIVLPLLRPLQLLRLVTLLTILNRAGSHQLRGRVVTYLAGGTILLVLCGGLAITDAERGHPEATIQSVGDGLWWAVVTMTTVGYGDAYPVTGTGRAIAVALMFGGIALLGVVTATFASWLVEKVSELTDEDQAATRKQVDALAAEVRALREELRSARSD</sequence>
<evidence type="ECO:0000313" key="12">
    <source>
        <dbReference type="EMBL" id="MFD1717713.1"/>
    </source>
</evidence>
<evidence type="ECO:0000256" key="9">
    <source>
        <dbReference type="SAM" id="MobiDB-lite"/>
    </source>
</evidence>
<dbReference type="PANTHER" id="PTHR11537">
    <property type="entry name" value="VOLTAGE-GATED POTASSIUM CHANNEL"/>
    <property type="match status" value="1"/>
</dbReference>
<organism evidence="12 13">
    <name type="scientific">Georgenia deserti</name>
    <dbReference type="NCBI Taxonomy" id="2093781"/>
    <lineage>
        <taxon>Bacteria</taxon>
        <taxon>Bacillati</taxon>
        <taxon>Actinomycetota</taxon>
        <taxon>Actinomycetes</taxon>
        <taxon>Micrococcales</taxon>
        <taxon>Bogoriellaceae</taxon>
        <taxon>Georgenia</taxon>
    </lineage>
</organism>
<protein>
    <submittedName>
        <fullName evidence="12">Potassium channel family protein</fullName>
    </submittedName>
</protein>
<feature type="transmembrane region" description="Helical" evidence="10">
    <location>
        <begin position="132"/>
        <end position="151"/>
    </location>
</feature>
<feature type="transmembrane region" description="Helical" evidence="10">
    <location>
        <begin position="94"/>
        <end position="120"/>
    </location>
</feature>
<dbReference type="Proteomes" id="UP001597277">
    <property type="component" value="Unassembled WGS sequence"/>
</dbReference>
<evidence type="ECO:0000256" key="8">
    <source>
        <dbReference type="SAM" id="Coils"/>
    </source>
</evidence>
<feature type="domain" description="Potassium channel" evidence="11">
    <location>
        <begin position="141"/>
        <end position="219"/>
    </location>
</feature>